<dbReference type="SMART" id="SM00450">
    <property type="entry name" value="RHOD"/>
    <property type="match status" value="1"/>
</dbReference>
<evidence type="ECO:0000259" key="1">
    <source>
        <dbReference type="PROSITE" id="PS50206"/>
    </source>
</evidence>
<keyword evidence="3" id="KW-1185">Reference proteome</keyword>
<dbReference type="PROSITE" id="PS50206">
    <property type="entry name" value="RHODANESE_3"/>
    <property type="match status" value="1"/>
</dbReference>
<dbReference type="PANTHER" id="PTHR43031">
    <property type="entry name" value="FAD-DEPENDENT OXIDOREDUCTASE"/>
    <property type="match status" value="1"/>
</dbReference>
<dbReference type="Pfam" id="PF00581">
    <property type="entry name" value="Rhodanese"/>
    <property type="match status" value="1"/>
</dbReference>
<feature type="domain" description="Rhodanese" evidence="1">
    <location>
        <begin position="12"/>
        <end position="102"/>
    </location>
</feature>
<name>A0ABX8J8L7_9BACT</name>
<dbReference type="CDD" id="cd00158">
    <property type="entry name" value="RHOD"/>
    <property type="match status" value="1"/>
</dbReference>
<dbReference type="InterPro" id="IPR050229">
    <property type="entry name" value="GlpE_sulfurtransferase"/>
</dbReference>
<reference evidence="2 3" key="1">
    <citation type="submission" date="2021-06" db="EMBL/GenBank/DDBJ databases">
        <title>Gemonas diversity in paddy soil.</title>
        <authorList>
            <person name="Liu G."/>
        </authorList>
    </citation>
    <scope>NUCLEOTIDE SEQUENCE [LARGE SCALE GENOMIC DNA]</scope>
    <source>
        <strain evidence="2 3">RG10</strain>
    </source>
</reference>
<dbReference type="InterPro" id="IPR001763">
    <property type="entry name" value="Rhodanese-like_dom"/>
</dbReference>
<evidence type="ECO:0000313" key="2">
    <source>
        <dbReference type="EMBL" id="QWV94789.1"/>
    </source>
</evidence>
<dbReference type="EMBL" id="CP076723">
    <property type="protein sequence ID" value="QWV94789.1"/>
    <property type="molecule type" value="Genomic_DNA"/>
</dbReference>
<organism evidence="2 3">
    <name type="scientific">Geomonas oryzisoli</name>
    <dbReference type="NCBI Taxonomy" id="2847992"/>
    <lineage>
        <taxon>Bacteria</taxon>
        <taxon>Pseudomonadati</taxon>
        <taxon>Thermodesulfobacteriota</taxon>
        <taxon>Desulfuromonadia</taxon>
        <taxon>Geobacterales</taxon>
        <taxon>Geobacteraceae</taxon>
        <taxon>Geomonas</taxon>
    </lineage>
</organism>
<protein>
    <submittedName>
        <fullName evidence="2">Rhodanese-like domain-containing protein</fullName>
    </submittedName>
</protein>
<dbReference type="Proteomes" id="UP000683557">
    <property type="component" value="Chromosome"/>
</dbReference>
<gene>
    <name evidence="2" type="ORF">KP004_06320</name>
</gene>
<sequence length="102" mass="11493">MQPNELMKRMKGKDTPILVDVRTGIEFRRGHIPGAIHAPAWKILLRLDKIPDDHNSELVITCEHGPRARLAESLLQARGYRNIALLDGHMAGWRRAGGPLEK</sequence>
<proteinExistence type="predicted"/>
<dbReference type="PANTHER" id="PTHR43031:SF1">
    <property type="entry name" value="PYRIDINE NUCLEOTIDE-DISULPHIDE OXIDOREDUCTASE"/>
    <property type="match status" value="1"/>
</dbReference>
<evidence type="ECO:0000313" key="3">
    <source>
        <dbReference type="Proteomes" id="UP000683557"/>
    </source>
</evidence>
<accession>A0ABX8J8L7</accession>